<dbReference type="Proteomes" id="UP000187203">
    <property type="component" value="Unassembled WGS sequence"/>
</dbReference>
<evidence type="ECO:0000256" key="1">
    <source>
        <dbReference type="SAM" id="MobiDB-lite"/>
    </source>
</evidence>
<dbReference type="EMBL" id="AWUE01015606">
    <property type="protein sequence ID" value="OMO96597.1"/>
    <property type="molecule type" value="Genomic_DNA"/>
</dbReference>
<evidence type="ECO:0000313" key="2">
    <source>
        <dbReference type="EMBL" id="OMO96597.1"/>
    </source>
</evidence>
<sequence>MAHQCSLSTSTVNPRILAGKNLIADLVLIRTLPSSLQGISSGYHASVEYNACHMKGVFMPTPTPYLSSSAHPESPGMVGDGGRSDWPEHSLSKGSSAFKEYVQQGISFEKMHFPLTR</sequence>
<reference evidence="3" key="1">
    <citation type="submission" date="2013-09" db="EMBL/GenBank/DDBJ databases">
        <title>Corchorus olitorius genome sequencing.</title>
        <authorList>
            <person name="Alam M."/>
            <person name="Haque M.S."/>
            <person name="Islam M.S."/>
            <person name="Emdad E.M."/>
            <person name="Islam M.M."/>
            <person name="Ahmed B."/>
            <person name="Halim A."/>
            <person name="Hossen Q.M.M."/>
            <person name="Hossain M.Z."/>
            <person name="Ahmed R."/>
            <person name="Khan M.M."/>
            <person name="Islam R."/>
            <person name="Rashid M.M."/>
            <person name="Khan S.A."/>
            <person name="Rahman M.S."/>
            <person name="Alam M."/>
            <person name="Yahiya A.S."/>
            <person name="Khan M.S."/>
            <person name="Azam M.S."/>
            <person name="Haque T."/>
            <person name="Lashkar M.Z.H."/>
            <person name="Akhand A.I."/>
            <person name="Morshed G."/>
            <person name="Roy S."/>
            <person name="Uddin K.S."/>
            <person name="Rabeya T."/>
            <person name="Hossain A.S."/>
            <person name="Chowdhury A."/>
            <person name="Snigdha A.R."/>
            <person name="Mortoza M.S."/>
            <person name="Matin S.A."/>
            <person name="Hoque S.M.E."/>
            <person name="Islam M.K."/>
            <person name="Roy D.K."/>
            <person name="Haider R."/>
            <person name="Moosa M.M."/>
            <person name="Elias S.M."/>
            <person name="Hasan A.M."/>
            <person name="Jahan S."/>
            <person name="Shafiuddin M."/>
            <person name="Mahmood N."/>
            <person name="Shommy N.S."/>
        </authorList>
    </citation>
    <scope>NUCLEOTIDE SEQUENCE [LARGE SCALE GENOMIC DNA]</scope>
    <source>
        <strain evidence="3">cv. O-4</strain>
    </source>
</reference>
<feature type="region of interest" description="Disordered" evidence="1">
    <location>
        <begin position="67"/>
        <end position="91"/>
    </location>
</feature>
<feature type="compositionally biased region" description="Basic and acidic residues" evidence="1">
    <location>
        <begin position="82"/>
        <end position="91"/>
    </location>
</feature>
<comment type="caution">
    <text evidence="2">The sequence shown here is derived from an EMBL/GenBank/DDBJ whole genome shotgun (WGS) entry which is preliminary data.</text>
</comment>
<dbReference type="STRING" id="93759.A0A1R3JPH7"/>
<keyword evidence="3" id="KW-1185">Reference proteome</keyword>
<gene>
    <name evidence="2" type="ORF">COLO4_15185</name>
</gene>
<organism evidence="2 3">
    <name type="scientific">Corchorus olitorius</name>
    <dbReference type="NCBI Taxonomy" id="93759"/>
    <lineage>
        <taxon>Eukaryota</taxon>
        <taxon>Viridiplantae</taxon>
        <taxon>Streptophyta</taxon>
        <taxon>Embryophyta</taxon>
        <taxon>Tracheophyta</taxon>
        <taxon>Spermatophyta</taxon>
        <taxon>Magnoliopsida</taxon>
        <taxon>eudicotyledons</taxon>
        <taxon>Gunneridae</taxon>
        <taxon>Pentapetalae</taxon>
        <taxon>rosids</taxon>
        <taxon>malvids</taxon>
        <taxon>Malvales</taxon>
        <taxon>Malvaceae</taxon>
        <taxon>Grewioideae</taxon>
        <taxon>Apeibeae</taxon>
        <taxon>Corchorus</taxon>
    </lineage>
</organism>
<protein>
    <submittedName>
        <fullName evidence="2">Beta-amylase</fullName>
    </submittedName>
</protein>
<accession>A0A1R3JPH7</accession>
<proteinExistence type="predicted"/>
<name>A0A1R3JPH7_9ROSI</name>
<evidence type="ECO:0000313" key="3">
    <source>
        <dbReference type="Proteomes" id="UP000187203"/>
    </source>
</evidence>
<dbReference type="AlphaFoldDB" id="A0A1R3JPH7"/>